<proteinExistence type="predicted"/>
<evidence type="ECO:0000313" key="3">
    <source>
        <dbReference type="EMBL" id="KUI60947.1"/>
    </source>
</evidence>
<accession>A0A194VA98</accession>
<keyword evidence="2" id="KW-1133">Transmembrane helix</keyword>
<dbReference type="PANTHER" id="PTHR12840:SF1">
    <property type="entry name" value="NADH DEHYDROGENASE [UBIQUINONE] 1 BETA SUBCOMPLEX SUBUNIT 8, MITOCHONDRIAL"/>
    <property type="match status" value="1"/>
</dbReference>
<evidence type="ECO:0008006" key="5">
    <source>
        <dbReference type="Google" id="ProtNLM"/>
    </source>
</evidence>
<dbReference type="PANTHER" id="PTHR12840">
    <property type="entry name" value="NADH-UBIQUINONE OXIDOREDUCTASE ASHI SUBUNIT"/>
    <property type="match status" value="1"/>
</dbReference>
<dbReference type="AlphaFoldDB" id="A0A194VA98"/>
<evidence type="ECO:0000313" key="4">
    <source>
        <dbReference type="Proteomes" id="UP000078576"/>
    </source>
</evidence>
<evidence type="ECO:0000256" key="2">
    <source>
        <dbReference type="SAM" id="Phobius"/>
    </source>
</evidence>
<organism evidence="3 4">
    <name type="scientific">Cytospora mali</name>
    <name type="common">Apple Valsa canker fungus</name>
    <name type="synonym">Valsa mali</name>
    <dbReference type="NCBI Taxonomy" id="578113"/>
    <lineage>
        <taxon>Eukaryota</taxon>
        <taxon>Fungi</taxon>
        <taxon>Dikarya</taxon>
        <taxon>Ascomycota</taxon>
        <taxon>Pezizomycotina</taxon>
        <taxon>Sordariomycetes</taxon>
        <taxon>Sordariomycetidae</taxon>
        <taxon>Diaporthales</taxon>
        <taxon>Cytosporaceae</taxon>
        <taxon>Cytospora</taxon>
    </lineage>
</organism>
<sequence length="178" mass="20385">MLSRRIVRASPLRSATAAVASRRLPIVQQRTFLPPYNDKIEERYPNYPTLTDAEDPLMNGGYEQPAPIKRQHRDPYGDWWDKQDRRNYGEPCHEDNDLLGLFTPYDYTWVSPKKGIFQVALFVATFLSVCYVVKLTYPDRVAVPREFEGGLVRELGGAGAPRARAPEDPEPFQVEDLD</sequence>
<name>A0A194VA98_CYTMA</name>
<dbReference type="GO" id="GO:0005739">
    <property type="term" value="C:mitochondrion"/>
    <property type="evidence" value="ECO:0007669"/>
    <property type="project" value="InterPro"/>
</dbReference>
<dbReference type="InterPro" id="IPR008699">
    <property type="entry name" value="NDUFB8"/>
</dbReference>
<feature type="region of interest" description="Disordered" evidence="1">
    <location>
        <begin position="157"/>
        <end position="178"/>
    </location>
</feature>
<protein>
    <recommendedName>
        <fullName evidence="5">NADH dehydrogenase [ubiquinone] 1 beta subcomplex subunit 8, mitochondrial</fullName>
    </recommendedName>
</protein>
<reference evidence="4" key="1">
    <citation type="submission" date="2014-12" db="EMBL/GenBank/DDBJ databases">
        <title>Genome Sequence of Valsa Canker Pathogens Uncovers a Specific Adaption of Colonization on Woody Bark.</title>
        <authorList>
            <person name="Yin Z."/>
            <person name="Liu H."/>
            <person name="Gao X."/>
            <person name="Li Z."/>
            <person name="Song N."/>
            <person name="Ke X."/>
            <person name="Dai Q."/>
            <person name="Wu Y."/>
            <person name="Sun Y."/>
            <person name="Xu J.-R."/>
            <person name="Kang Z.K."/>
            <person name="Wang L."/>
            <person name="Huang L."/>
        </authorList>
    </citation>
    <scope>NUCLEOTIDE SEQUENCE [LARGE SCALE GENOMIC DNA]</scope>
    <source>
        <strain evidence="4">SXYL134</strain>
    </source>
</reference>
<gene>
    <name evidence="3" type="ORF">VP1G_08137</name>
</gene>
<evidence type="ECO:0000256" key="1">
    <source>
        <dbReference type="SAM" id="MobiDB-lite"/>
    </source>
</evidence>
<dbReference type="STRING" id="694573.A0A194VA98"/>
<keyword evidence="4" id="KW-1185">Reference proteome</keyword>
<feature type="transmembrane region" description="Helical" evidence="2">
    <location>
        <begin position="116"/>
        <end position="137"/>
    </location>
</feature>
<dbReference type="Pfam" id="PF05821">
    <property type="entry name" value="NDUF_B8"/>
    <property type="match status" value="1"/>
</dbReference>
<dbReference type="EMBL" id="KN714763">
    <property type="protein sequence ID" value="KUI60947.1"/>
    <property type="molecule type" value="Genomic_DNA"/>
</dbReference>
<keyword evidence="2" id="KW-0472">Membrane</keyword>
<dbReference type="OrthoDB" id="2014058at2759"/>
<keyword evidence="2" id="KW-0812">Transmembrane</keyword>
<feature type="compositionally biased region" description="Acidic residues" evidence="1">
    <location>
        <begin position="168"/>
        <end position="178"/>
    </location>
</feature>
<dbReference type="Proteomes" id="UP000078576">
    <property type="component" value="Unassembled WGS sequence"/>
</dbReference>